<feature type="chain" id="PRO_5044011559" evidence="1">
    <location>
        <begin position="25"/>
        <end position="107"/>
    </location>
</feature>
<gene>
    <name evidence="2" type="ORF">PENTCL1PPCAC_28900</name>
</gene>
<proteinExistence type="predicted"/>
<evidence type="ECO:0000313" key="2">
    <source>
        <dbReference type="EMBL" id="GMT06726.1"/>
    </source>
</evidence>
<feature type="signal peptide" evidence="1">
    <location>
        <begin position="1"/>
        <end position="24"/>
    </location>
</feature>
<keyword evidence="3" id="KW-1185">Reference proteome</keyword>
<organism evidence="2 3">
    <name type="scientific">Pristionchus entomophagus</name>
    <dbReference type="NCBI Taxonomy" id="358040"/>
    <lineage>
        <taxon>Eukaryota</taxon>
        <taxon>Metazoa</taxon>
        <taxon>Ecdysozoa</taxon>
        <taxon>Nematoda</taxon>
        <taxon>Chromadorea</taxon>
        <taxon>Rhabditida</taxon>
        <taxon>Rhabditina</taxon>
        <taxon>Diplogasteromorpha</taxon>
        <taxon>Diplogasteroidea</taxon>
        <taxon>Neodiplogasteridae</taxon>
        <taxon>Pristionchus</taxon>
    </lineage>
</organism>
<comment type="caution">
    <text evidence="2">The sequence shown here is derived from an EMBL/GenBank/DDBJ whole genome shotgun (WGS) entry which is preliminary data.</text>
</comment>
<dbReference type="AlphaFoldDB" id="A0AAV5UJT6"/>
<name>A0AAV5UJT6_9BILA</name>
<keyword evidence="1" id="KW-0732">Signal</keyword>
<dbReference type="Proteomes" id="UP001432027">
    <property type="component" value="Unassembled WGS sequence"/>
</dbReference>
<evidence type="ECO:0000256" key="1">
    <source>
        <dbReference type="SAM" id="SignalP"/>
    </source>
</evidence>
<reference evidence="2" key="1">
    <citation type="submission" date="2023-10" db="EMBL/GenBank/DDBJ databases">
        <title>Genome assembly of Pristionchus species.</title>
        <authorList>
            <person name="Yoshida K."/>
            <person name="Sommer R.J."/>
        </authorList>
    </citation>
    <scope>NUCLEOTIDE SEQUENCE</scope>
    <source>
        <strain evidence="2">RS0144</strain>
    </source>
</reference>
<sequence>MARSSSLSSLVLLSILFGAVIVSSFDITDDYYASLMKRAGSKIDAKNFPMSFGKRSAPLPAGLDRMAYRMNFGKRAAAPTPAADDNEYFEEAKRMDKTMFRVGFGRR</sequence>
<accession>A0AAV5UJT6</accession>
<dbReference type="EMBL" id="BTSX01000006">
    <property type="protein sequence ID" value="GMT06726.1"/>
    <property type="molecule type" value="Genomic_DNA"/>
</dbReference>
<evidence type="ECO:0000313" key="3">
    <source>
        <dbReference type="Proteomes" id="UP001432027"/>
    </source>
</evidence>
<protein>
    <submittedName>
        <fullName evidence="2">Uncharacterized protein</fullName>
    </submittedName>
</protein>